<gene>
    <name evidence="3" type="ORF">FOA19_13975</name>
</gene>
<feature type="transmembrane region" description="Helical" evidence="1">
    <location>
        <begin position="80"/>
        <end position="97"/>
    </location>
</feature>
<dbReference type="PANTHER" id="PTHR34220">
    <property type="entry name" value="SENSOR HISTIDINE KINASE YPDA"/>
    <property type="match status" value="1"/>
</dbReference>
<keyword evidence="4" id="KW-1185">Reference proteome</keyword>
<keyword evidence="1" id="KW-1133">Transmembrane helix</keyword>
<keyword evidence="1" id="KW-0472">Membrane</keyword>
<dbReference type="Pfam" id="PF06580">
    <property type="entry name" value="His_kinase"/>
    <property type="match status" value="1"/>
</dbReference>
<feature type="transmembrane region" description="Helical" evidence="1">
    <location>
        <begin position="48"/>
        <end position="68"/>
    </location>
</feature>
<evidence type="ECO:0000313" key="4">
    <source>
        <dbReference type="Proteomes" id="UP000324133"/>
    </source>
</evidence>
<feature type="transmembrane region" description="Helical" evidence="1">
    <location>
        <begin position="133"/>
        <end position="154"/>
    </location>
</feature>
<dbReference type="Proteomes" id="UP000324133">
    <property type="component" value="Unassembled WGS sequence"/>
</dbReference>
<dbReference type="InterPro" id="IPR036890">
    <property type="entry name" value="HATPase_C_sf"/>
</dbReference>
<feature type="domain" description="Signal transduction histidine kinase internal region" evidence="2">
    <location>
        <begin position="174"/>
        <end position="249"/>
    </location>
</feature>
<dbReference type="OrthoDB" id="9792992at2"/>
<dbReference type="AlphaFoldDB" id="A0A5B6TEN7"/>
<name>A0A5B6TEN7_9BACT</name>
<dbReference type="EMBL" id="VKKY01000002">
    <property type="protein sequence ID" value="KAA3438351.1"/>
    <property type="molecule type" value="Genomic_DNA"/>
</dbReference>
<dbReference type="PANTHER" id="PTHR34220:SF7">
    <property type="entry name" value="SENSOR HISTIDINE KINASE YPDA"/>
    <property type="match status" value="1"/>
</dbReference>
<comment type="caution">
    <text evidence="3">The sequence shown here is derived from an EMBL/GenBank/DDBJ whole genome shotgun (WGS) entry which is preliminary data.</text>
</comment>
<evidence type="ECO:0000256" key="1">
    <source>
        <dbReference type="SAM" id="Phobius"/>
    </source>
</evidence>
<organism evidence="3 4">
    <name type="scientific">Rufibacter hautae</name>
    <dbReference type="NCBI Taxonomy" id="2595005"/>
    <lineage>
        <taxon>Bacteria</taxon>
        <taxon>Pseudomonadati</taxon>
        <taxon>Bacteroidota</taxon>
        <taxon>Cytophagia</taxon>
        <taxon>Cytophagales</taxon>
        <taxon>Hymenobacteraceae</taxon>
        <taxon>Rufibacter</taxon>
    </lineage>
</organism>
<reference evidence="3 4" key="1">
    <citation type="submission" date="2019-07" db="EMBL/GenBank/DDBJ databases">
        <title>Rufibacter sp. nov., isolated from lake sediment.</title>
        <authorList>
            <person name="Qu J.-H."/>
        </authorList>
    </citation>
    <scope>NUCLEOTIDE SEQUENCE [LARGE SCALE GENOMIC DNA]</scope>
    <source>
        <strain evidence="3 4">NBS58-1</strain>
    </source>
</reference>
<dbReference type="Gene3D" id="3.30.565.10">
    <property type="entry name" value="Histidine kinase-like ATPase, C-terminal domain"/>
    <property type="match status" value="1"/>
</dbReference>
<protein>
    <submittedName>
        <fullName evidence="3">Histidine kinase</fullName>
    </submittedName>
</protein>
<keyword evidence="3" id="KW-0418">Kinase</keyword>
<dbReference type="InterPro" id="IPR010559">
    <property type="entry name" value="Sig_transdc_His_kin_internal"/>
</dbReference>
<accession>A0A5B6TEN7</accession>
<evidence type="ECO:0000259" key="2">
    <source>
        <dbReference type="Pfam" id="PF06580"/>
    </source>
</evidence>
<keyword evidence="3" id="KW-0808">Transferase</keyword>
<dbReference type="GO" id="GO:0016020">
    <property type="term" value="C:membrane"/>
    <property type="evidence" value="ECO:0007669"/>
    <property type="project" value="InterPro"/>
</dbReference>
<dbReference type="InterPro" id="IPR050640">
    <property type="entry name" value="Bact_2-comp_sensor_kinase"/>
</dbReference>
<keyword evidence="1" id="KW-0812">Transmembrane</keyword>
<evidence type="ECO:0000313" key="3">
    <source>
        <dbReference type="EMBL" id="KAA3438351.1"/>
    </source>
</evidence>
<sequence length="359" mass="40803">MVSFGLVSKKMMKKRLPVLLHLLLWFALLAFALWVHFRVDRLDLPLSWVAMDVVQTFAFHLALFYFNWFVLLRILAKGNVLGYALAVVSTIALFAAVRSPIEVFQITQEASVTPKMAEQIAKHPSMLDFKTQMMQLGVMGLMNVFLSSALKVTGDYLRTERRRKELELQHTTTELDLLKAQVNPHFLFNTLNNIYSLAYQNAPSTPDAILKLSLLLRYQLYETNTPVVPLARELEHVEHLLDLHRLRLTQPELLTLEVQGDISGLLLPPMLLMPLVENMFKHGLSSAPMQVHLSAQNGALTFTTRNRIKALAGTQDNYGGIGLQNLKRRLELLYPGAHTISTWQEDQDYIAELSLTRLS</sequence>
<proteinExistence type="predicted"/>
<dbReference type="GO" id="GO:0000155">
    <property type="term" value="F:phosphorelay sensor kinase activity"/>
    <property type="evidence" value="ECO:0007669"/>
    <property type="project" value="InterPro"/>
</dbReference>